<reference evidence="3 4" key="2">
    <citation type="submission" date="2018-03" db="EMBL/GenBank/DDBJ databases">
        <authorList>
            <person name="Keele B.F."/>
        </authorList>
    </citation>
    <scope>NUCLEOTIDE SEQUENCE [LARGE SCALE GENOMIC DNA]</scope>
    <source>
        <strain evidence="3 4">D13</strain>
    </source>
</reference>
<sequence>MRGQDESRPPFLNDFSQLMHGSAHSSPPMNRDPSPHNAGPLPEDRRKLRPHCSRVASLRIATISHVDVSTGCFMPGLTRISLLALVLALLALPVSAQQIYKWVDEQGRVQYTQTPPPKGVEATKTEINPSKPTADRSEYCLAIQSLASKIASLKASGIPLAAVQDSMGDYERQHSVNVSIVAIKELAAYVYNAGQYGVDAGLSTRVYNACLGGSFGSFAMKGTPRSGGSPNASGGASIEQRRAVAQAGTGWVTHGMIATNYHVIEGKTHFSVVFSDGTERSAESLSNDRENDVALLKVEGKLPPGLPLAKALPGMGADVFTLGYPHTDIMGKNAKLATGIISATSGLQDDPRFFQISVPVQSGNSGGPLINHSGEVVGIVTAKLSADRVFAQTGDLPQNVNYAVKIEHLRSIVDLYRSNVAQELPVKTGTLEQLATRISPSVVLVIAE</sequence>
<dbReference type="Pfam" id="PF13365">
    <property type="entry name" value="Trypsin_2"/>
    <property type="match status" value="1"/>
</dbReference>
<dbReference type="PRINTS" id="PR00834">
    <property type="entry name" value="PROTEASES2C"/>
</dbReference>
<gene>
    <name evidence="3" type="ORF">C7S18_14520</name>
</gene>
<accession>A0A2P1PU08</accession>
<name>A0A2P1PU08_9GAMM</name>
<dbReference type="Gene3D" id="2.40.10.10">
    <property type="entry name" value="Trypsin-like serine proteases"/>
    <property type="match status" value="2"/>
</dbReference>
<dbReference type="InterPro" id="IPR001940">
    <property type="entry name" value="Peptidase_S1C"/>
</dbReference>
<feature type="domain" description="DUF4124" evidence="2">
    <location>
        <begin position="87"/>
        <end position="135"/>
    </location>
</feature>
<evidence type="ECO:0000313" key="3">
    <source>
        <dbReference type="EMBL" id="AVP98329.1"/>
    </source>
</evidence>
<evidence type="ECO:0000256" key="1">
    <source>
        <dbReference type="SAM" id="MobiDB-lite"/>
    </source>
</evidence>
<dbReference type="PANTHER" id="PTHR43019">
    <property type="entry name" value="SERINE ENDOPROTEASE DEGS"/>
    <property type="match status" value="1"/>
</dbReference>
<dbReference type="GO" id="GO:0004252">
    <property type="term" value="F:serine-type endopeptidase activity"/>
    <property type="evidence" value="ECO:0007669"/>
    <property type="project" value="InterPro"/>
</dbReference>
<dbReference type="AlphaFoldDB" id="A0A2P1PU08"/>
<dbReference type="PANTHER" id="PTHR43019:SF23">
    <property type="entry name" value="PROTEASE DO-LIKE 5, CHLOROPLASTIC"/>
    <property type="match status" value="1"/>
</dbReference>
<dbReference type="SUPFAM" id="SSF50494">
    <property type="entry name" value="Trypsin-like serine proteases"/>
    <property type="match status" value="1"/>
</dbReference>
<dbReference type="EMBL" id="CP027860">
    <property type="protein sequence ID" value="AVP98329.1"/>
    <property type="molecule type" value="Genomic_DNA"/>
</dbReference>
<evidence type="ECO:0000313" key="4">
    <source>
        <dbReference type="Proteomes" id="UP000241074"/>
    </source>
</evidence>
<dbReference type="GO" id="GO:0006508">
    <property type="term" value="P:proteolysis"/>
    <property type="evidence" value="ECO:0007669"/>
    <property type="project" value="InterPro"/>
</dbReference>
<dbReference type="InterPro" id="IPR009003">
    <property type="entry name" value="Peptidase_S1_PA"/>
</dbReference>
<reference evidence="3 4" key="1">
    <citation type="submission" date="2018-03" db="EMBL/GenBank/DDBJ databases">
        <title>Ahniella affigens gen. nov., sp. nov., a gammaproteobacterium isolated from sandy soil near a stream.</title>
        <authorList>
            <person name="Ko Y."/>
            <person name="Kim J.-H."/>
        </authorList>
    </citation>
    <scope>NUCLEOTIDE SEQUENCE [LARGE SCALE GENOMIC DNA]</scope>
    <source>
        <strain evidence="3 4">D13</strain>
    </source>
</reference>
<keyword evidence="4" id="KW-1185">Reference proteome</keyword>
<proteinExistence type="predicted"/>
<dbReference type="InterPro" id="IPR043504">
    <property type="entry name" value="Peptidase_S1_PA_chymotrypsin"/>
</dbReference>
<dbReference type="Proteomes" id="UP000241074">
    <property type="component" value="Chromosome"/>
</dbReference>
<dbReference type="KEGG" id="xba:C7S18_14520"/>
<dbReference type="InterPro" id="IPR025392">
    <property type="entry name" value="DUF4124"/>
</dbReference>
<dbReference type="Pfam" id="PF13511">
    <property type="entry name" value="DUF4124"/>
    <property type="match status" value="1"/>
</dbReference>
<feature type="region of interest" description="Disordered" evidence="1">
    <location>
        <begin position="1"/>
        <end position="46"/>
    </location>
</feature>
<protein>
    <recommendedName>
        <fullName evidence="2">DUF4124 domain-containing protein</fullName>
    </recommendedName>
</protein>
<organism evidence="3 4">
    <name type="scientific">Ahniella affigens</name>
    <dbReference type="NCBI Taxonomy" id="2021234"/>
    <lineage>
        <taxon>Bacteria</taxon>
        <taxon>Pseudomonadati</taxon>
        <taxon>Pseudomonadota</taxon>
        <taxon>Gammaproteobacteria</taxon>
        <taxon>Lysobacterales</taxon>
        <taxon>Rhodanobacteraceae</taxon>
        <taxon>Ahniella</taxon>
    </lineage>
</organism>
<evidence type="ECO:0000259" key="2">
    <source>
        <dbReference type="Pfam" id="PF13511"/>
    </source>
</evidence>